<sequence>MNQKSKSAADNADNKVTKEAPAPIAPGPADAKATPDICPPPLTSLTPDPVAANKATAPLTPGPVPAASIGNIFSPLLNSLTPISRNNQIVRTEKVTSEKQEKLKSFAEGIEKADQDLKMMQLEHDSCMQEQKLLELACEIKKKLSVSLNESAKQLSIVLPDDLKRATERIEQHQAMDLETMQQISEETRVKIANTFLMNEALKDENAEIEKTLKMLSQQLQKKKNQYEEK</sequence>
<feature type="coiled-coil region" evidence="1">
    <location>
        <begin position="199"/>
        <end position="230"/>
    </location>
</feature>
<reference evidence="4" key="1">
    <citation type="journal article" date="2023" name="Commun. Biol.">
        <title>Genome analysis of Parmales, the sister group of diatoms, reveals the evolutionary specialization of diatoms from phago-mixotrophs to photoautotrophs.</title>
        <authorList>
            <person name="Ban H."/>
            <person name="Sato S."/>
            <person name="Yoshikawa S."/>
            <person name="Yamada K."/>
            <person name="Nakamura Y."/>
            <person name="Ichinomiya M."/>
            <person name="Sato N."/>
            <person name="Blanc-Mathieu R."/>
            <person name="Endo H."/>
            <person name="Kuwata A."/>
            <person name="Ogata H."/>
        </authorList>
    </citation>
    <scope>NUCLEOTIDE SEQUENCE [LARGE SCALE GENOMIC DNA]</scope>
    <source>
        <strain evidence="4">NIES 3701</strain>
    </source>
</reference>
<dbReference type="EMBL" id="BRXY01000236">
    <property type="protein sequence ID" value="GMH79649.1"/>
    <property type="molecule type" value="Genomic_DNA"/>
</dbReference>
<protein>
    <submittedName>
        <fullName evidence="3">Uncharacterized protein</fullName>
    </submittedName>
</protein>
<keyword evidence="1" id="KW-0175">Coiled coil</keyword>
<dbReference type="AlphaFoldDB" id="A0A9W7AX82"/>
<gene>
    <name evidence="3" type="ORF">TrST_g7894</name>
</gene>
<evidence type="ECO:0000313" key="4">
    <source>
        <dbReference type="Proteomes" id="UP001165085"/>
    </source>
</evidence>
<comment type="caution">
    <text evidence="3">The sequence shown here is derived from an EMBL/GenBank/DDBJ whole genome shotgun (WGS) entry which is preliminary data.</text>
</comment>
<evidence type="ECO:0000313" key="3">
    <source>
        <dbReference type="EMBL" id="GMH79649.1"/>
    </source>
</evidence>
<evidence type="ECO:0000256" key="1">
    <source>
        <dbReference type="SAM" id="Coils"/>
    </source>
</evidence>
<proteinExistence type="predicted"/>
<organism evidence="3 4">
    <name type="scientific">Triparma strigata</name>
    <dbReference type="NCBI Taxonomy" id="1606541"/>
    <lineage>
        <taxon>Eukaryota</taxon>
        <taxon>Sar</taxon>
        <taxon>Stramenopiles</taxon>
        <taxon>Ochrophyta</taxon>
        <taxon>Bolidophyceae</taxon>
        <taxon>Parmales</taxon>
        <taxon>Triparmaceae</taxon>
        <taxon>Triparma</taxon>
    </lineage>
</organism>
<evidence type="ECO:0000256" key="2">
    <source>
        <dbReference type="SAM" id="MobiDB-lite"/>
    </source>
</evidence>
<dbReference type="Proteomes" id="UP001165085">
    <property type="component" value="Unassembled WGS sequence"/>
</dbReference>
<keyword evidence="4" id="KW-1185">Reference proteome</keyword>
<name>A0A9W7AX82_9STRA</name>
<feature type="region of interest" description="Disordered" evidence="2">
    <location>
        <begin position="1"/>
        <end position="57"/>
    </location>
</feature>
<accession>A0A9W7AX82</accession>